<dbReference type="Proteomes" id="UP000251889">
    <property type="component" value="Unassembled WGS sequence"/>
</dbReference>
<comment type="subcellular location">
    <subcellularLocation>
        <location evidence="2">Cell membrane</location>
        <topology evidence="2">Multi-pass membrane protein</topology>
    </subcellularLocation>
</comment>
<feature type="transmembrane region" description="Helical" evidence="10">
    <location>
        <begin position="50"/>
        <end position="68"/>
    </location>
</feature>
<dbReference type="NCBIfam" id="TIGR01528">
    <property type="entry name" value="NMN_trans_PnuC"/>
    <property type="match status" value="1"/>
</dbReference>
<feature type="transmembrane region" description="Helical" evidence="10">
    <location>
        <begin position="174"/>
        <end position="193"/>
    </location>
</feature>
<keyword evidence="12" id="KW-1185">Reference proteome</keyword>
<evidence type="ECO:0000256" key="8">
    <source>
        <dbReference type="ARBA" id="ARBA00022989"/>
    </source>
</evidence>
<organism evidence="11 12">
    <name type="scientific">Pseudochryseolinea flava</name>
    <dbReference type="NCBI Taxonomy" id="2059302"/>
    <lineage>
        <taxon>Bacteria</taxon>
        <taxon>Pseudomonadati</taxon>
        <taxon>Bacteroidota</taxon>
        <taxon>Cytophagia</taxon>
        <taxon>Cytophagales</taxon>
        <taxon>Fulvivirgaceae</taxon>
        <taxon>Pseudochryseolinea</taxon>
    </lineage>
</organism>
<gene>
    <name evidence="11" type="ORF">DQQ10_00950</name>
</gene>
<comment type="similarity">
    <text evidence="3">Belongs to the nicotinamide ribonucleoside (NR) uptake permease (TC 4.B.1) family.</text>
</comment>
<name>A0A364YBV1_9BACT</name>
<keyword evidence="6" id="KW-1003">Cell membrane</keyword>
<dbReference type="EMBL" id="QMFY01000001">
    <property type="protein sequence ID" value="RAW03502.1"/>
    <property type="molecule type" value="Genomic_DNA"/>
</dbReference>
<dbReference type="Pfam" id="PF04973">
    <property type="entry name" value="NMN_transporter"/>
    <property type="match status" value="1"/>
</dbReference>
<keyword evidence="8 10" id="KW-1133">Transmembrane helix</keyword>
<evidence type="ECO:0000256" key="10">
    <source>
        <dbReference type="SAM" id="Phobius"/>
    </source>
</evidence>
<comment type="function">
    <text evidence="1">Required for nicotinamide riboside transport across the inner membrane.</text>
</comment>
<keyword evidence="9 10" id="KW-0472">Membrane</keyword>
<sequence length="204" mass="23807">MSYLEFFGTIAGAVAVWLSARANIWNWAIGVINVVLLFFLFYQIQLYPDMFLQVFFLITNVIGWWRWAHPAPEEEDQKHELKISYMNKRDLLLIAIGSAIGTVVLGMFAENLNRLFPEIFKEPTAFPYADSFVMVVSIFATFLMIQKKIESWIMWIAVDIVATVLYFSKDVKFLGLEYLVFCFLASYGLLNWIREHNDYKKVRA</sequence>
<dbReference type="GO" id="GO:0005886">
    <property type="term" value="C:plasma membrane"/>
    <property type="evidence" value="ECO:0007669"/>
    <property type="project" value="UniProtKB-SubCell"/>
</dbReference>
<evidence type="ECO:0000256" key="1">
    <source>
        <dbReference type="ARBA" id="ARBA00002672"/>
    </source>
</evidence>
<protein>
    <recommendedName>
        <fullName evidence="4">Nicotinamide riboside transporter PnuC</fullName>
    </recommendedName>
</protein>
<feature type="transmembrane region" description="Helical" evidence="10">
    <location>
        <begin position="89"/>
        <end position="108"/>
    </location>
</feature>
<dbReference type="PANTHER" id="PTHR36122:SF2">
    <property type="entry name" value="NICOTINAMIDE RIBOSIDE TRANSPORTER PNUC"/>
    <property type="match status" value="1"/>
</dbReference>
<evidence type="ECO:0000256" key="3">
    <source>
        <dbReference type="ARBA" id="ARBA00006669"/>
    </source>
</evidence>
<evidence type="ECO:0000256" key="4">
    <source>
        <dbReference type="ARBA" id="ARBA00017522"/>
    </source>
</evidence>
<evidence type="ECO:0000313" key="11">
    <source>
        <dbReference type="EMBL" id="RAW03502.1"/>
    </source>
</evidence>
<evidence type="ECO:0000256" key="9">
    <source>
        <dbReference type="ARBA" id="ARBA00023136"/>
    </source>
</evidence>
<reference evidence="11 12" key="1">
    <citation type="submission" date="2018-06" db="EMBL/GenBank/DDBJ databases">
        <title>Chryseolinea flavus sp. nov., a member of the phylum Bacteroidetes isolated from soil.</title>
        <authorList>
            <person name="Li Y."/>
            <person name="Wang J."/>
        </authorList>
    </citation>
    <scope>NUCLEOTIDE SEQUENCE [LARGE SCALE GENOMIC DNA]</scope>
    <source>
        <strain evidence="11 12">SDU1-6</strain>
    </source>
</reference>
<evidence type="ECO:0000256" key="6">
    <source>
        <dbReference type="ARBA" id="ARBA00022475"/>
    </source>
</evidence>
<evidence type="ECO:0000256" key="5">
    <source>
        <dbReference type="ARBA" id="ARBA00022448"/>
    </source>
</evidence>
<proteinExistence type="inferred from homology"/>
<dbReference type="GO" id="GO:0034257">
    <property type="term" value="F:nicotinamide riboside transmembrane transporter activity"/>
    <property type="evidence" value="ECO:0007669"/>
    <property type="project" value="InterPro"/>
</dbReference>
<dbReference type="AlphaFoldDB" id="A0A364YBV1"/>
<feature type="transmembrane region" description="Helical" evidence="10">
    <location>
        <begin position="24"/>
        <end position="44"/>
    </location>
</feature>
<comment type="caution">
    <text evidence="11">The sequence shown here is derived from an EMBL/GenBank/DDBJ whole genome shotgun (WGS) entry which is preliminary data.</text>
</comment>
<evidence type="ECO:0000256" key="2">
    <source>
        <dbReference type="ARBA" id="ARBA00004651"/>
    </source>
</evidence>
<feature type="transmembrane region" description="Helical" evidence="10">
    <location>
        <begin position="128"/>
        <end position="145"/>
    </location>
</feature>
<dbReference type="PANTHER" id="PTHR36122">
    <property type="entry name" value="NICOTINAMIDE RIBOSIDE TRANSPORTER PNUC"/>
    <property type="match status" value="1"/>
</dbReference>
<dbReference type="OrthoDB" id="9791248at2"/>
<evidence type="ECO:0000256" key="7">
    <source>
        <dbReference type="ARBA" id="ARBA00022692"/>
    </source>
</evidence>
<accession>A0A364YBV1</accession>
<keyword evidence="7 10" id="KW-0812">Transmembrane</keyword>
<feature type="transmembrane region" description="Helical" evidence="10">
    <location>
        <begin position="152"/>
        <end position="168"/>
    </location>
</feature>
<dbReference type="InterPro" id="IPR006419">
    <property type="entry name" value="NMN_transpt_PnuC"/>
</dbReference>
<keyword evidence="5" id="KW-0813">Transport</keyword>
<evidence type="ECO:0000313" key="12">
    <source>
        <dbReference type="Proteomes" id="UP000251889"/>
    </source>
</evidence>